<evidence type="ECO:0000313" key="2">
    <source>
        <dbReference type="Proteomes" id="UP000316778"/>
    </source>
</evidence>
<comment type="caution">
    <text evidence="1">The sequence shown here is derived from an EMBL/GenBank/DDBJ whole genome shotgun (WGS) entry which is preliminary data.</text>
</comment>
<evidence type="ECO:0000313" key="1">
    <source>
        <dbReference type="EMBL" id="TWI89278.1"/>
    </source>
</evidence>
<dbReference type="Proteomes" id="UP000316778">
    <property type="component" value="Unassembled WGS sequence"/>
</dbReference>
<dbReference type="EMBL" id="VLLG01000003">
    <property type="protein sequence ID" value="TWI89278.1"/>
    <property type="molecule type" value="Genomic_DNA"/>
</dbReference>
<accession>A0A562T7W2</accession>
<protein>
    <recommendedName>
        <fullName evidence="3">Mobilization protein MobC</fullName>
    </recommendedName>
</protein>
<gene>
    <name evidence="1" type="ORF">LX66_3373</name>
</gene>
<reference evidence="1 2" key="1">
    <citation type="journal article" date="2013" name="Stand. Genomic Sci.">
        <title>Genomic Encyclopedia of Type Strains, Phase I: The one thousand microbial genomes (KMG-I) project.</title>
        <authorList>
            <person name="Kyrpides N.C."/>
            <person name="Woyke T."/>
            <person name="Eisen J.A."/>
            <person name="Garrity G."/>
            <person name="Lilburn T.G."/>
            <person name="Beck B.J."/>
            <person name="Whitman W.B."/>
            <person name="Hugenholtz P."/>
            <person name="Klenk H.P."/>
        </authorList>
    </citation>
    <scope>NUCLEOTIDE SEQUENCE [LARGE SCALE GENOMIC DNA]</scope>
    <source>
        <strain evidence="1 2">DSM 13484</strain>
    </source>
</reference>
<dbReference type="AlphaFoldDB" id="A0A562T7W2"/>
<proteinExistence type="predicted"/>
<name>A0A562T7W2_CHIJA</name>
<dbReference type="RefSeq" id="WP_145715494.1">
    <property type="nucleotide sequence ID" value="NZ_BAAAFY010000001.1"/>
</dbReference>
<dbReference type="Pfam" id="PF21983">
    <property type="entry name" value="NikA-like"/>
    <property type="match status" value="1"/>
</dbReference>
<organism evidence="1 2">
    <name type="scientific">Chitinophaga japonensis</name>
    <name type="common">Flexibacter japonensis</name>
    <dbReference type="NCBI Taxonomy" id="104662"/>
    <lineage>
        <taxon>Bacteria</taxon>
        <taxon>Pseudomonadati</taxon>
        <taxon>Bacteroidota</taxon>
        <taxon>Chitinophagia</taxon>
        <taxon>Chitinophagales</taxon>
        <taxon>Chitinophagaceae</taxon>
        <taxon>Chitinophaga</taxon>
    </lineage>
</organism>
<keyword evidence="2" id="KW-1185">Reference proteome</keyword>
<dbReference type="InterPro" id="IPR053842">
    <property type="entry name" value="NikA-like"/>
</dbReference>
<dbReference type="OrthoDB" id="3268254at2"/>
<evidence type="ECO:0008006" key="3">
    <source>
        <dbReference type="Google" id="ProtNLM"/>
    </source>
</evidence>
<sequence>MEAEKVRKKNKGGRPKKLVKREACISVHCSLTEKEDIEKRAKAVLLDASNYLREMGLTGKIDSSHRPLPGEVLEFTGLLNHLSANMNQIARKRNSNDVLSDQDCTTLMDLAVEIKALVTEIKSYIR</sequence>